<sequence>MADGAQNDDHPGKRRPDQAIYRPGMFKRGIDLTQTQPRPENHPPPSERRLQQQLRRQQEREREEEKGQTGGGQPYYQNQRNNSQYRSLPPARDRPFRDNVSQSNGYPGRTFNRGRGSGGGGGGSSGGGYRPRDNNFDTRSVRSGRKQNNFRPNKNKFPSDTQSEMGGNKDDDDTHSIASTNFSTDTTVYNNGFASELNSRNPSIQSLLSQDIQSFDWADLMADEEERALSQLAKLPETDSNGNQEDDLSSERTGPSTPRKLSVDQQINATTIDRNATAATTTSTRRPQLSAATNEEKIPPVEEEKEINDLTKKIEQLETNENENYIKPSTSNEEEPTTPIATTTEKQPFAEVNNQQETPEFKYPNEKIIIKPAFIETDDDPESLTLKHSIQKSINCLNQLTEKLQAVFRQSILPEISESEMISYLKDSSDSFNDSINKIILLKTNSPNINEDFKKCALDAMKVRVFAEKAVQLLAVRKHNYVLTFVTDITMKALFVVSALIVYDLEQAKKYQLIEAFEAIWQKLISRVKMQITSFGKNIVMQLITLIRSSISTVTEHLEFEKHIGELVKAVINTDFADFTQGILVSSPTIVTDVPQHLLTFAGNTYRWHGDLARYQSMILGSSDYNPSLKFYFLSFVLDPQNGTALNQMGAVASYKSSRRRNLARRRFGRRLSAIDDKQESSELLNAVFLFCHALTTAKPFNGCESKLLSLLNSPFENGHDADPNTERLAFVQHFLELSKKAFTGEEDDLQLIVDKVVVTLIEIFNANNETNVFTSADFVYQTGILWSLIRMDRVKAEQKDFLKQMLVKYIELLGGSLLNCSQEINNDEKALHKKIAFITSSLALMTQLWSHIGGGKLPGISCINDFENLYPETDSSTNLILPEFLLIYHGDPEFFDFNFLTTHSTNVESINAATVIRLNIIKNFFQKYSSNN</sequence>
<dbReference type="Proteomes" id="UP000887580">
    <property type="component" value="Unplaced"/>
</dbReference>
<evidence type="ECO:0000313" key="2">
    <source>
        <dbReference type="WBParaSite" id="PS1159_v2.g10936.t3"/>
    </source>
</evidence>
<evidence type="ECO:0000313" key="1">
    <source>
        <dbReference type="Proteomes" id="UP000887580"/>
    </source>
</evidence>
<proteinExistence type="predicted"/>
<protein>
    <submittedName>
        <fullName evidence="2">DNA/RNA-binding domain-containing protein</fullName>
    </submittedName>
</protein>
<accession>A0AC35EV70</accession>
<reference evidence="2" key="1">
    <citation type="submission" date="2022-11" db="UniProtKB">
        <authorList>
            <consortium name="WormBaseParasite"/>
        </authorList>
    </citation>
    <scope>IDENTIFICATION</scope>
</reference>
<dbReference type="WBParaSite" id="PS1159_v2.g10936.t3">
    <property type="protein sequence ID" value="PS1159_v2.g10936.t3"/>
    <property type="gene ID" value="PS1159_v2.g10936"/>
</dbReference>
<organism evidence="1 2">
    <name type="scientific">Panagrolaimus sp. PS1159</name>
    <dbReference type="NCBI Taxonomy" id="55785"/>
    <lineage>
        <taxon>Eukaryota</taxon>
        <taxon>Metazoa</taxon>
        <taxon>Ecdysozoa</taxon>
        <taxon>Nematoda</taxon>
        <taxon>Chromadorea</taxon>
        <taxon>Rhabditida</taxon>
        <taxon>Tylenchina</taxon>
        <taxon>Panagrolaimomorpha</taxon>
        <taxon>Panagrolaimoidea</taxon>
        <taxon>Panagrolaimidae</taxon>
        <taxon>Panagrolaimus</taxon>
    </lineage>
</organism>
<name>A0AC35EV70_9BILA</name>